<sequence>MDAIRKVYQYAQPNLTLISWMGMLGFPLYYIVWEYLFPQPYENLPLRLFCSAFFALVLFRDQLPVRLKQYNDVIYQVAITLGLPFFFFFMLLMNDWSYVWVMSYMSATFLHILLVHMTRVVFAQAIVALSSAVLFAWIAKGYQFDMMVDWAHLPIFLFVYVFGNLCYSRNQDEHETKTSLAKSFGAGIAHEMRNPLSCLCSSIDVIQSTLPKPSDDENERYSLSKEDLSMLRGVSDEAMKIIYAGNDTIDLLLTSIDENRVSRATFKRHSAHKVIASAIESFSYKGRFEQRTIHLALKNDFQFLGSDTLLKYVMYNLFKNAFDHRKLEALRIDVTIEAGAQGHRIIVKDNGNGIAPDVLKNIYQDFYTTGKSGSYGLGLPFCRKVMKSFGGKIRCTSELGKGATFTLSLPSLDSDASRNIMKDLTSLKSILTISDRPLISTRAWLLAARLGFKPQTITFNEALKRQEHEFEYDLVFIDLDSPSLSNHELIDLKRLLEFTEARIVLLYQADDNAHIKTQFSNQVFVKESEWQDAPDQLLENLLFDSDFVATVPHAKPVEVTGKRTVMLVDDNTSVRKLTRLLLEKQGFSVIEKENGQQVIESFGLHHVDMILMDIEMPVMDGIEATKQIRASNHANSLVPIIAHTGDSSQTTLDKIENAGMNDYIVKPANVARLFDKLSHWA</sequence>
<name>A0ABT7Y030_9VIBR</name>
<dbReference type="EMBL" id="JAUEOZ010000001">
    <property type="protein sequence ID" value="MDN2481380.1"/>
    <property type="molecule type" value="Genomic_DNA"/>
</dbReference>
<evidence type="ECO:0000256" key="4">
    <source>
        <dbReference type="PROSITE-ProRule" id="PRU00169"/>
    </source>
</evidence>
<feature type="transmembrane region" description="Helical" evidence="5">
    <location>
        <begin position="12"/>
        <end position="32"/>
    </location>
</feature>
<dbReference type="InterPro" id="IPR001789">
    <property type="entry name" value="Sig_transdc_resp-reg_receiver"/>
</dbReference>
<accession>A0ABT7Y030</accession>
<dbReference type="SUPFAM" id="SSF52172">
    <property type="entry name" value="CheY-like"/>
    <property type="match status" value="1"/>
</dbReference>
<feature type="domain" description="Histidine kinase" evidence="6">
    <location>
        <begin position="187"/>
        <end position="413"/>
    </location>
</feature>
<comment type="catalytic activity">
    <reaction evidence="1">
        <text>ATP + protein L-histidine = ADP + protein N-phospho-L-histidine.</text>
        <dbReference type="EC" id="2.7.13.3"/>
    </reaction>
</comment>
<feature type="transmembrane region" description="Helical" evidence="5">
    <location>
        <begin position="120"/>
        <end position="138"/>
    </location>
</feature>
<keyword evidence="5" id="KW-0812">Transmembrane</keyword>
<dbReference type="Gene3D" id="3.30.565.10">
    <property type="entry name" value="Histidine kinase-like ATPase, C-terminal domain"/>
    <property type="match status" value="1"/>
</dbReference>
<proteinExistence type="predicted"/>
<dbReference type="InterPro" id="IPR011006">
    <property type="entry name" value="CheY-like_superfamily"/>
</dbReference>
<keyword evidence="3 4" id="KW-0597">Phosphoprotein</keyword>
<feature type="modified residue" description="4-aspartylphosphate" evidence="4">
    <location>
        <position position="613"/>
    </location>
</feature>
<evidence type="ECO:0000256" key="1">
    <source>
        <dbReference type="ARBA" id="ARBA00000085"/>
    </source>
</evidence>
<keyword evidence="5" id="KW-0472">Membrane</keyword>
<dbReference type="Gene3D" id="3.40.50.2300">
    <property type="match status" value="1"/>
</dbReference>
<dbReference type="SUPFAM" id="SSF55874">
    <property type="entry name" value="ATPase domain of HSP90 chaperone/DNA topoisomerase II/histidine kinase"/>
    <property type="match status" value="1"/>
</dbReference>
<dbReference type="EC" id="2.7.13.3" evidence="2"/>
<reference evidence="8" key="1">
    <citation type="submission" date="2024-05" db="EMBL/GenBank/DDBJ databases">
        <title>Genome Sequences of Four Agar- Degrading Marine Bacteria.</title>
        <authorList>
            <person name="Phillips E.K."/>
            <person name="Shaffer J.C."/>
            <person name="Henson M.W."/>
            <person name="Temperton B."/>
            <person name="Thrash C.J."/>
            <person name="Martin M.O."/>
        </authorList>
    </citation>
    <scope>NUCLEOTIDE SEQUENCE</scope>
    <source>
        <strain evidence="8">EKP203</strain>
    </source>
</reference>
<feature type="transmembrane region" description="Helical" evidence="5">
    <location>
        <begin position="44"/>
        <end position="61"/>
    </location>
</feature>
<dbReference type="InterPro" id="IPR036890">
    <property type="entry name" value="HATPase_C_sf"/>
</dbReference>
<evidence type="ECO:0000256" key="2">
    <source>
        <dbReference type="ARBA" id="ARBA00012438"/>
    </source>
</evidence>
<evidence type="ECO:0000256" key="5">
    <source>
        <dbReference type="SAM" id="Phobius"/>
    </source>
</evidence>
<evidence type="ECO:0000259" key="6">
    <source>
        <dbReference type="PROSITE" id="PS50109"/>
    </source>
</evidence>
<dbReference type="InterPro" id="IPR036097">
    <property type="entry name" value="HisK_dim/P_sf"/>
</dbReference>
<keyword evidence="9" id="KW-1185">Reference proteome</keyword>
<comment type="caution">
    <text evidence="8">The sequence shown here is derived from an EMBL/GenBank/DDBJ whole genome shotgun (WGS) entry which is preliminary data.</text>
</comment>
<organism evidence="8 9">
    <name type="scientific">Vibrio agarivorans</name>
    <dbReference type="NCBI Taxonomy" id="153622"/>
    <lineage>
        <taxon>Bacteria</taxon>
        <taxon>Pseudomonadati</taxon>
        <taxon>Pseudomonadota</taxon>
        <taxon>Gammaproteobacteria</taxon>
        <taxon>Vibrionales</taxon>
        <taxon>Vibrionaceae</taxon>
        <taxon>Vibrio</taxon>
    </lineage>
</organism>
<dbReference type="SUPFAM" id="SSF47384">
    <property type="entry name" value="Homodimeric domain of signal transducing histidine kinase"/>
    <property type="match status" value="1"/>
</dbReference>
<dbReference type="InterPro" id="IPR003594">
    <property type="entry name" value="HATPase_dom"/>
</dbReference>
<dbReference type="CDD" id="cd17546">
    <property type="entry name" value="REC_hyHK_CKI1_RcsC-like"/>
    <property type="match status" value="1"/>
</dbReference>
<evidence type="ECO:0000313" key="8">
    <source>
        <dbReference type="EMBL" id="MDN2481380.1"/>
    </source>
</evidence>
<evidence type="ECO:0000313" key="9">
    <source>
        <dbReference type="Proteomes" id="UP001169719"/>
    </source>
</evidence>
<dbReference type="PANTHER" id="PTHR43547:SF2">
    <property type="entry name" value="HYBRID SIGNAL TRANSDUCTION HISTIDINE KINASE C"/>
    <property type="match status" value="1"/>
</dbReference>
<gene>
    <name evidence="8" type="ORF">QWJ08_08225</name>
</gene>
<dbReference type="Pfam" id="PF02518">
    <property type="entry name" value="HATPase_c"/>
    <property type="match status" value="1"/>
</dbReference>
<dbReference type="Pfam" id="PF00072">
    <property type="entry name" value="Response_reg"/>
    <property type="match status" value="1"/>
</dbReference>
<dbReference type="InterPro" id="IPR005467">
    <property type="entry name" value="His_kinase_dom"/>
</dbReference>
<dbReference type="Proteomes" id="UP001169719">
    <property type="component" value="Unassembled WGS sequence"/>
</dbReference>
<feature type="transmembrane region" description="Helical" evidence="5">
    <location>
        <begin position="73"/>
        <end position="92"/>
    </location>
</feature>
<dbReference type="InterPro" id="IPR004358">
    <property type="entry name" value="Sig_transdc_His_kin-like_C"/>
</dbReference>
<dbReference type="RefSeq" id="WP_289961499.1">
    <property type="nucleotide sequence ID" value="NZ_JAUEOZ010000001.1"/>
</dbReference>
<dbReference type="PRINTS" id="PR00344">
    <property type="entry name" value="BCTRLSENSOR"/>
</dbReference>
<dbReference type="PROSITE" id="PS50109">
    <property type="entry name" value="HIS_KIN"/>
    <property type="match status" value="1"/>
</dbReference>
<keyword evidence="5" id="KW-1133">Transmembrane helix</keyword>
<feature type="transmembrane region" description="Helical" evidence="5">
    <location>
        <begin position="98"/>
        <end position="115"/>
    </location>
</feature>
<dbReference type="PROSITE" id="PS50110">
    <property type="entry name" value="RESPONSE_REGULATORY"/>
    <property type="match status" value="1"/>
</dbReference>
<dbReference type="SMART" id="SM00448">
    <property type="entry name" value="REC"/>
    <property type="match status" value="1"/>
</dbReference>
<dbReference type="SMART" id="SM00387">
    <property type="entry name" value="HATPase_c"/>
    <property type="match status" value="1"/>
</dbReference>
<feature type="domain" description="Response regulatory" evidence="7">
    <location>
        <begin position="564"/>
        <end position="681"/>
    </location>
</feature>
<evidence type="ECO:0000256" key="3">
    <source>
        <dbReference type="ARBA" id="ARBA00022553"/>
    </source>
</evidence>
<protein>
    <recommendedName>
        <fullName evidence="2">histidine kinase</fullName>
        <ecNumber evidence="2">2.7.13.3</ecNumber>
    </recommendedName>
</protein>
<evidence type="ECO:0000259" key="7">
    <source>
        <dbReference type="PROSITE" id="PS50110"/>
    </source>
</evidence>
<dbReference type="PANTHER" id="PTHR43547">
    <property type="entry name" value="TWO-COMPONENT HISTIDINE KINASE"/>
    <property type="match status" value="1"/>
</dbReference>